<evidence type="ECO:0000313" key="10">
    <source>
        <dbReference type="Proteomes" id="UP000250918"/>
    </source>
</evidence>
<dbReference type="SMART" id="SM01091">
    <property type="entry name" value="CorC_HlyC"/>
    <property type="match status" value="1"/>
</dbReference>
<dbReference type="GO" id="GO:0050660">
    <property type="term" value="F:flavin adenine dinucleotide binding"/>
    <property type="evidence" value="ECO:0007669"/>
    <property type="project" value="InterPro"/>
</dbReference>
<evidence type="ECO:0000256" key="2">
    <source>
        <dbReference type="ARBA" id="ARBA00006337"/>
    </source>
</evidence>
<keyword evidence="7" id="KW-0812">Transmembrane</keyword>
<dbReference type="Proteomes" id="UP000250918">
    <property type="component" value="Unassembled WGS sequence"/>
</dbReference>
<feature type="transmembrane region" description="Helical" evidence="7">
    <location>
        <begin position="58"/>
        <end position="82"/>
    </location>
</feature>
<sequence>MSWLLYIFVAMGSYLSAYVVSLYSLAIYIDPEEIDTLMPHLSPSRRKIVLKLAGDPRALVQIATVYKSFTLILVTVMAILCIRSISASVEMPPTYLYPLGFLIVWSLYLWLVEYLPRRSSRHVIDSTFPRYLWMVSSIYILFFPVVGLYRGALKRNRPEDLPTEEEKEEIVERAIESLADEAGIGETLVEEDEKEMIGQIFQLDRTVVREIMVPRVAIVGIERSMSFREIQDLIRRDGYSRYPVYEETMDRIAGVLYVKDLFTNLPQPGEEFQIGKYLRKAYFVPETKVIGDLLREFKSTKLHIAVAIDEYGGVSGLVTLEDILEQIVGEIQDEHDTEEAPFMDLGDGRYLVDAGLLVDEFQDKMDIDYETGDFDTVGGLLYFLAGAVPKAGALIRWHDFEFEVVRVDGQRLKKVRVTRKALKPS</sequence>
<gene>
    <name evidence="9" type="ORF">C3F09_02445</name>
</gene>
<dbReference type="InterPro" id="IPR005170">
    <property type="entry name" value="Transptr-assoc_dom"/>
</dbReference>
<keyword evidence="7" id="KW-0472">Membrane</keyword>
<evidence type="ECO:0000256" key="5">
    <source>
        <dbReference type="ARBA" id="ARBA00023122"/>
    </source>
</evidence>
<dbReference type="Gene3D" id="3.10.580.10">
    <property type="entry name" value="CBS-domain"/>
    <property type="match status" value="1"/>
</dbReference>
<dbReference type="SUPFAM" id="SSF56176">
    <property type="entry name" value="FAD-binding/transporter-associated domain-like"/>
    <property type="match status" value="1"/>
</dbReference>
<dbReference type="EMBL" id="PQAP01000009">
    <property type="protein sequence ID" value="PWB75473.1"/>
    <property type="molecule type" value="Genomic_DNA"/>
</dbReference>
<name>A0A855XAA5_9BACT</name>
<keyword evidence="3" id="KW-1003">Cell membrane</keyword>
<protein>
    <submittedName>
        <fullName evidence="9">HlyC/CorC family transporter</fullName>
    </submittedName>
</protein>
<organism evidence="9 10">
    <name type="scientific">candidate division GN15 bacterium</name>
    <dbReference type="NCBI Taxonomy" id="2072418"/>
    <lineage>
        <taxon>Bacteria</taxon>
        <taxon>candidate division GN15</taxon>
    </lineage>
</organism>
<feature type="transmembrane region" description="Helical" evidence="7">
    <location>
        <begin position="7"/>
        <end position="29"/>
    </location>
</feature>
<dbReference type="Gene3D" id="3.30.465.10">
    <property type="match status" value="1"/>
</dbReference>
<dbReference type="PROSITE" id="PS51371">
    <property type="entry name" value="CBS"/>
    <property type="match status" value="2"/>
</dbReference>
<comment type="similarity">
    <text evidence="2">Belongs to the UPF0053 family.</text>
</comment>
<evidence type="ECO:0000256" key="1">
    <source>
        <dbReference type="ARBA" id="ARBA00004651"/>
    </source>
</evidence>
<reference evidence="9 10" key="1">
    <citation type="journal article" date="2018" name="ISME J.">
        <title>A methanotrophic archaeon couples anaerobic oxidation of methane to Fe(III) reduction.</title>
        <authorList>
            <person name="Cai C."/>
            <person name="Leu A.O."/>
            <person name="Xie G.J."/>
            <person name="Guo J."/>
            <person name="Feng Y."/>
            <person name="Zhao J.X."/>
            <person name="Tyson G.W."/>
            <person name="Yuan Z."/>
            <person name="Hu S."/>
        </authorList>
    </citation>
    <scope>NUCLEOTIDE SEQUENCE [LARGE SCALE GENOMIC DNA]</scope>
    <source>
        <strain evidence="9">FeB_12</strain>
    </source>
</reference>
<dbReference type="InterPro" id="IPR016169">
    <property type="entry name" value="FAD-bd_PCMH_sub2"/>
</dbReference>
<evidence type="ECO:0000256" key="3">
    <source>
        <dbReference type="ARBA" id="ARBA00022475"/>
    </source>
</evidence>
<dbReference type="Pfam" id="PF03471">
    <property type="entry name" value="CorC_HlyC"/>
    <property type="match status" value="1"/>
</dbReference>
<dbReference type="CDD" id="cd04590">
    <property type="entry name" value="CBS_pair_CorC_HlyC_assoc"/>
    <property type="match status" value="1"/>
</dbReference>
<feature type="domain" description="CBS" evidence="8">
    <location>
        <begin position="277"/>
        <end position="334"/>
    </location>
</feature>
<evidence type="ECO:0000313" key="9">
    <source>
        <dbReference type="EMBL" id="PWB75473.1"/>
    </source>
</evidence>
<evidence type="ECO:0000256" key="7">
    <source>
        <dbReference type="SAM" id="Phobius"/>
    </source>
</evidence>
<feature type="transmembrane region" description="Helical" evidence="7">
    <location>
        <begin position="94"/>
        <end position="111"/>
    </location>
</feature>
<feature type="transmembrane region" description="Helical" evidence="7">
    <location>
        <begin position="131"/>
        <end position="149"/>
    </location>
</feature>
<accession>A0A855XAA5</accession>
<dbReference type="InterPro" id="IPR046342">
    <property type="entry name" value="CBS_dom_sf"/>
</dbReference>
<comment type="subcellular location">
    <subcellularLocation>
        <location evidence="1">Cell membrane</location>
        <topology evidence="1">Multi-pass membrane protein</topology>
    </subcellularLocation>
</comment>
<dbReference type="InterPro" id="IPR036318">
    <property type="entry name" value="FAD-bd_PCMH-like_sf"/>
</dbReference>
<dbReference type="AlphaFoldDB" id="A0A855XAA5"/>
<dbReference type="Pfam" id="PF00571">
    <property type="entry name" value="CBS"/>
    <property type="match status" value="2"/>
</dbReference>
<dbReference type="SMART" id="SM00116">
    <property type="entry name" value="CBS"/>
    <property type="match status" value="2"/>
</dbReference>
<keyword evidence="5 6" id="KW-0129">CBS domain</keyword>
<feature type="domain" description="CBS" evidence="8">
    <location>
        <begin position="212"/>
        <end position="271"/>
    </location>
</feature>
<dbReference type="InterPro" id="IPR044751">
    <property type="entry name" value="Ion_transp-like_CBS"/>
</dbReference>
<dbReference type="SUPFAM" id="SSF54631">
    <property type="entry name" value="CBS-domain pair"/>
    <property type="match status" value="1"/>
</dbReference>
<dbReference type="PANTHER" id="PTHR22777:SF32">
    <property type="entry name" value="UPF0053 INNER MEMBRANE PROTEIN YFJD"/>
    <property type="match status" value="1"/>
</dbReference>
<keyword evidence="4" id="KW-0677">Repeat</keyword>
<dbReference type="InterPro" id="IPR000644">
    <property type="entry name" value="CBS_dom"/>
</dbReference>
<keyword evidence="7" id="KW-1133">Transmembrane helix</keyword>
<evidence type="ECO:0000256" key="6">
    <source>
        <dbReference type="PROSITE-ProRule" id="PRU00703"/>
    </source>
</evidence>
<dbReference type="GO" id="GO:0005886">
    <property type="term" value="C:plasma membrane"/>
    <property type="evidence" value="ECO:0007669"/>
    <property type="project" value="UniProtKB-SubCell"/>
</dbReference>
<evidence type="ECO:0000256" key="4">
    <source>
        <dbReference type="ARBA" id="ARBA00022737"/>
    </source>
</evidence>
<comment type="caution">
    <text evidence="9">The sequence shown here is derived from an EMBL/GenBank/DDBJ whole genome shotgun (WGS) entry which is preliminary data.</text>
</comment>
<evidence type="ECO:0000259" key="8">
    <source>
        <dbReference type="PROSITE" id="PS51371"/>
    </source>
</evidence>
<proteinExistence type="inferred from homology"/>
<dbReference type="FunFam" id="3.10.580.10:FF:000002">
    <property type="entry name" value="Magnesium/cobalt efflux protein CorC"/>
    <property type="match status" value="1"/>
</dbReference>
<dbReference type="PANTHER" id="PTHR22777">
    <property type="entry name" value="HEMOLYSIN-RELATED"/>
    <property type="match status" value="1"/>
</dbReference>